<evidence type="ECO:0000313" key="3">
    <source>
        <dbReference type="EMBL" id="PTB37288.1"/>
    </source>
</evidence>
<dbReference type="Proteomes" id="UP000240493">
    <property type="component" value="Unassembled WGS sequence"/>
</dbReference>
<evidence type="ECO:0000256" key="1">
    <source>
        <dbReference type="SAM" id="MobiDB-lite"/>
    </source>
</evidence>
<dbReference type="STRING" id="1042311.A0A2T3YXJ7"/>
<feature type="chain" id="PRO_5015612317" description="Heterokaryon incompatibility domain-containing protein" evidence="2">
    <location>
        <begin position="17"/>
        <end position="546"/>
    </location>
</feature>
<feature type="region of interest" description="Disordered" evidence="1">
    <location>
        <begin position="98"/>
        <end position="142"/>
    </location>
</feature>
<name>A0A2T3YXJ7_TRIA4</name>
<gene>
    <name evidence="3" type="ORF">M441DRAFT_50557</name>
</gene>
<organism evidence="3 4">
    <name type="scientific">Trichoderma asperellum (strain ATCC 204424 / CBS 433.97 / NBRC 101777)</name>
    <dbReference type="NCBI Taxonomy" id="1042311"/>
    <lineage>
        <taxon>Eukaryota</taxon>
        <taxon>Fungi</taxon>
        <taxon>Dikarya</taxon>
        <taxon>Ascomycota</taxon>
        <taxon>Pezizomycotina</taxon>
        <taxon>Sordariomycetes</taxon>
        <taxon>Hypocreomycetidae</taxon>
        <taxon>Hypocreales</taxon>
        <taxon>Hypocreaceae</taxon>
        <taxon>Trichoderma</taxon>
    </lineage>
</organism>
<dbReference type="PANTHER" id="PTHR35204">
    <property type="entry name" value="YALI0A21131P"/>
    <property type="match status" value="1"/>
</dbReference>
<dbReference type="AlphaFoldDB" id="A0A2T3YXJ7"/>
<feature type="signal peptide" evidence="2">
    <location>
        <begin position="1"/>
        <end position="16"/>
    </location>
</feature>
<feature type="compositionally biased region" description="Basic and acidic residues" evidence="1">
    <location>
        <begin position="131"/>
        <end position="142"/>
    </location>
</feature>
<accession>A0A2T3YXJ7</accession>
<dbReference type="PANTHER" id="PTHR35204:SF1">
    <property type="entry name" value="ENTEROTOXIN"/>
    <property type="match status" value="1"/>
</dbReference>
<evidence type="ECO:0008006" key="5">
    <source>
        <dbReference type="Google" id="ProtNLM"/>
    </source>
</evidence>
<keyword evidence="4" id="KW-1185">Reference proteome</keyword>
<evidence type="ECO:0000313" key="4">
    <source>
        <dbReference type="Proteomes" id="UP000240493"/>
    </source>
</evidence>
<evidence type="ECO:0000256" key="2">
    <source>
        <dbReference type="SAM" id="SignalP"/>
    </source>
</evidence>
<proteinExistence type="predicted"/>
<sequence length="546" mass="62224">MKSLTLLAISAVAAKASPTAEPIRPNHDSASANANRIFNAIHSAGRQWGSSLNHNGFGFIPVTLSAGALLYHGGYSKDPPEGLEWLAFEVEHAENFVRVPRHPPNPPKGPEHEGQPQAPSSPQKFLVQPETEAHRDRDSEGRIRGYLQTYQTTRDVQLLYIDGSGAAKSPIGTLDSQDHVLFPNSSWQWYNIQSEMQRATAMCDMITKWGWAGIMRMEIGFEVIWCDFKSDDLQHESSVRALIQEDRLKDDDFMSPYLWTRAVAERYDGLCGDRVKMDFSSMVSGFFFPINISHTDPERPDLIRLKAAKLKHRLDIRTYLQKVFEEPRRFNVNWQGIVDMIVTRFSKRLAAMASTNVSTDIFIGELEGAVLAYYEAPGLPDDVTLAEDEDNRNKTAEAIDRCATQYLKSSQSARKDWTLQDDLIHTALSDVMQHICNDLYVMRTVLLRAAPDTSTDAYFINKSIKSSDMEKAVNQSRAIVRSLVHELAWTTWRKPQLCAEDEILVTVMWPFGDTEDYYNPGCVSFHEITEQRRSYWRPYEKRPRDF</sequence>
<protein>
    <recommendedName>
        <fullName evidence="5">Heterokaryon incompatibility domain-containing protein</fullName>
    </recommendedName>
</protein>
<dbReference type="EMBL" id="KZ679268">
    <property type="protein sequence ID" value="PTB37288.1"/>
    <property type="molecule type" value="Genomic_DNA"/>
</dbReference>
<dbReference type="InterPro" id="IPR038921">
    <property type="entry name" value="YOR389W-like"/>
</dbReference>
<reference evidence="3 4" key="1">
    <citation type="submission" date="2016-07" db="EMBL/GenBank/DDBJ databases">
        <title>Multiple horizontal gene transfer events from other fungi enriched the ability of initially mycotrophic Trichoderma (Ascomycota) to feed on dead plant biomass.</title>
        <authorList>
            <consortium name="DOE Joint Genome Institute"/>
            <person name="Aerts A."/>
            <person name="Atanasova L."/>
            <person name="Chenthamara K."/>
            <person name="Zhang J."/>
            <person name="Grujic M."/>
            <person name="Henrissat B."/>
            <person name="Kuo A."/>
            <person name="Salamov A."/>
            <person name="Lipzen A."/>
            <person name="Labutti K."/>
            <person name="Barry K."/>
            <person name="Miao Y."/>
            <person name="Rahimi M.J."/>
            <person name="Shen Q."/>
            <person name="Grigoriev I.V."/>
            <person name="Kubicek C.P."/>
            <person name="Druzhinina I.S."/>
        </authorList>
    </citation>
    <scope>NUCLEOTIDE SEQUENCE [LARGE SCALE GENOMIC DNA]</scope>
    <source>
        <strain evidence="3 4">CBS 433.97</strain>
    </source>
</reference>
<dbReference type="OrthoDB" id="10261782at2759"/>
<keyword evidence="2" id="KW-0732">Signal</keyword>